<evidence type="ECO:0000256" key="1">
    <source>
        <dbReference type="ARBA" id="ARBA00022553"/>
    </source>
</evidence>
<evidence type="ECO:0000256" key="3">
    <source>
        <dbReference type="PROSITE-ProRule" id="PRU00169"/>
    </source>
</evidence>
<evidence type="ECO:0000259" key="5">
    <source>
        <dbReference type="PROSITE" id="PS50110"/>
    </source>
</evidence>
<evidence type="ECO:0000259" key="4">
    <source>
        <dbReference type="PROSITE" id="PS50043"/>
    </source>
</evidence>
<dbReference type="InterPro" id="IPR001789">
    <property type="entry name" value="Sig_transdc_resp-reg_receiver"/>
</dbReference>
<dbReference type="Pfam" id="PF00072">
    <property type="entry name" value="Response_reg"/>
    <property type="match status" value="1"/>
</dbReference>
<keyword evidence="1 3" id="KW-0597">Phosphoprotein</keyword>
<dbReference type="STRING" id="1121416.SAMN02745220_02568"/>
<evidence type="ECO:0000313" key="6">
    <source>
        <dbReference type="EMBL" id="SHO48968.1"/>
    </source>
</evidence>
<dbReference type="GO" id="GO:0003677">
    <property type="term" value="F:DNA binding"/>
    <property type="evidence" value="ECO:0007669"/>
    <property type="project" value="UniProtKB-KW"/>
</dbReference>
<accession>A0A1M7Y8W4</accession>
<dbReference type="PRINTS" id="PR00038">
    <property type="entry name" value="HTHLUXR"/>
</dbReference>
<dbReference type="PANTHER" id="PTHR43214">
    <property type="entry name" value="TWO-COMPONENT RESPONSE REGULATOR"/>
    <property type="match status" value="1"/>
</dbReference>
<keyword evidence="2" id="KW-0238">DNA-binding</keyword>
<dbReference type="PROSITE" id="PS50043">
    <property type="entry name" value="HTH_LUXR_2"/>
    <property type="match status" value="1"/>
</dbReference>
<dbReference type="SUPFAM" id="SSF52172">
    <property type="entry name" value="CheY-like"/>
    <property type="match status" value="1"/>
</dbReference>
<dbReference type="InterPro" id="IPR058245">
    <property type="entry name" value="NreC/VraR/RcsB-like_REC"/>
</dbReference>
<dbReference type="PROSITE" id="PS50110">
    <property type="entry name" value="RESPONSE_REGULATORY"/>
    <property type="match status" value="1"/>
</dbReference>
<dbReference type="EMBL" id="FRFE01000011">
    <property type="protein sequence ID" value="SHO48968.1"/>
    <property type="molecule type" value="Genomic_DNA"/>
</dbReference>
<dbReference type="SMART" id="SM00448">
    <property type="entry name" value="REC"/>
    <property type="match status" value="1"/>
</dbReference>
<dbReference type="Pfam" id="PF00196">
    <property type="entry name" value="GerE"/>
    <property type="match status" value="1"/>
</dbReference>
<dbReference type="Gene3D" id="3.40.50.2300">
    <property type="match status" value="1"/>
</dbReference>
<keyword evidence="7" id="KW-1185">Reference proteome</keyword>
<feature type="domain" description="HTH luxR-type" evidence="4">
    <location>
        <begin position="146"/>
        <end position="211"/>
    </location>
</feature>
<dbReference type="CDD" id="cd06170">
    <property type="entry name" value="LuxR_C_like"/>
    <property type="match status" value="1"/>
</dbReference>
<feature type="modified residue" description="4-aspartylphosphate" evidence="3">
    <location>
        <position position="55"/>
    </location>
</feature>
<dbReference type="PANTHER" id="PTHR43214:SF43">
    <property type="entry name" value="TWO-COMPONENT RESPONSE REGULATOR"/>
    <property type="match status" value="1"/>
</dbReference>
<name>A0A1M7Y8W4_9BACT</name>
<sequence>MPVSILIVDDHPVICHGLTRILEKQGDMVIIGEAGDWKSALEAVKLHQPDVVILDITLQGIDGVSLINRMKENGVKTRIIMYTMHNSRDYITRAFQAGALGYILKSDKMEQLVTAIREVMNGKVYLSNSLSETIMTDLLGGRNIAEISGTSSLTPREYEVASLVSQGLSIEQIGETLFISPQTVRVHRTRIMHKLSCSGVHELLLKLREYFPQ</sequence>
<dbReference type="SUPFAM" id="SSF46894">
    <property type="entry name" value="C-terminal effector domain of the bipartite response regulators"/>
    <property type="match status" value="1"/>
</dbReference>
<dbReference type="OrthoDB" id="9780312at2"/>
<dbReference type="CDD" id="cd17535">
    <property type="entry name" value="REC_NarL-like"/>
    <property type="match status" value="1"/>
</dbReference>
<organism evidence="6 7">
    <name type="scientific">Desulfopila aestuarii DSM 18488</name>
    <dbReference type="NCBI Taxonomy" id="1121416"/>
    <lineage>
        <taxon>Bacteria</taxon>
        <taxon>Pseudomonadati</taxon>
        <taxon>Thermodesulfobacteriota</taxon>
        <taxon>Desulfobulbia</taxon>
        <taxon>Desulfobulbales</taxon>
        <taxon>Desulfocapsaceae</taxon>
        <taxon>Desulfopila</taxon>
    </lineage>
</organism>
<dbReference type="InterPro" id="IPR039420">
    <property type="entry name" value="WalR-like"/>
</dbReference>
<dbReference type="Proteomes" id="UP000184603">
    <property type="component" value="Unassembled WGS sequence"/>
</dbReference>
<dbReference type="SMART" id="SM00421">
    <property type="entry name" value="HTH_LUXR"/>
    <property type="match status" value="1"/>
</dbReference>
<dbReference type="GO" id="GO:0000160">
    <property type="term" value="P:phosphorelay signal transduction system"/>
    <property type="evidence" value="ECO:0007669"/>
    <property type="project" value="InterPro"/>
</dbReference>
<gene>
    <name evidence="6" type="ORF">SAMN02745220_02568</name>
</gene>
<reference evidence="6 7" key="1">
    <citation type="submission" date="2016-12" db="EMBL/GenBank/DDBJ databases">
        <authorList>
            <person name="Song W.-J."/>
            <person name="Kurnit D.M."/>
        </authorList>
    </citation>
    <scope>NUCLEOTIDE SEQUENCE [LARGE SCALE GENOMIC DNA]</scope>
    <source>
        <strain evidence="6 7">DSM 18488</strain>
    </source>
</reference>
<dbReference type="GO" id="GO:0006355">
    <property type="term" value="P:regulation of DNA-templated transcription"/>
    <property type="evidence" value="ECO:0007669"/>
    <property type="project" value="InterPro"/>
</dbReference>
<evidence type="ECO:0000313" key="7">
    <source>
        <dbReference type="Proteomes" id="UP000184603"/>
    </source>
</evidence>
<dbReference type="InterPro" id="IPR000792">
    <property type="entry name" value="Tscrpt_reg_LuxR_C"/>
</dbReference>
<dbReference type="InterPro" id="IPR011006">
    <property type="entry name" value="CheY-like_superfamily"/>
</dbReference>
<dbReference type="AlphaFoldDB" id="A0A1M7Y8W4"/>
<dbReference type="InterPro" id="IPR016032">
    <property type="entry name" value="Sig_transdc_resp-reg_C-effctor"/>
</dbReference>
<feature type="domain" description="Response regulatory" evidence="5">
    <location>
        <begin position="4"/>
        <end position="120"/>
    </location>
</feature>
<evidence type="ECO:0000256" key="2">
    <source>
        <dbReference type="ARBA" id="ARBA00023125"/>
    </source>
</evidence>
<dbReference type="RefSeq" id="WP_073613855.1">
    <property type="nucleotide sequence ID" value="NZ_FRFE01000011.1"/>
</dbReference>
<protein>
    <submittedName>
        <fullName evidence="6">Two component transcriptional regulator, LuxR family</fullName>
    </submittedName>
</protein>
<proteinExistence type="predicted"/>